<evidence type="ECO:0000313" key="2">
    <source>
        <dbReference type="Proteomes" id="UP000798951"/>
    </source>
</evidence>
<reference evidence="1 2" key="1">
    <citation type="submission" date="2019-07" db="EMBL/GenBank/DDBJ databases">
        <title>Genomic Encyclopedia of Type Strains, Phase IV (KMG-IV): sequencing the most valuable type-strain genomes for metagenomic binning, comparative biology and taxonomic classification.</title>
        <authorList>
            <person name="Goeker M."/>
        </authorList>
    </citation>
    <scope>NUCLEOTIDE SEQUENCE [LARGE SCALE GENOMIC DNA]</scope>
    <source>
        <strain evidence="1 2">DSM 44831</strain>
    </source>
</reference>
<comment type="caution">
    <text evidence="1">The sequence shown here is derived from an EMBL/GenBank/DDBJ whole genome shotgun (WGS) entry which is preliminary data.</text>
</comment>
<accession>A0ABQ6YSE5</accession>
<keyword evidence="2" id="KW-1185">Reference proteome</keyword>
<protein>
    <recommendedName>
        <fullName evidence="3">SMI1/KNR4 family protein SUKH-1</fullName>
    </recommendedName>
</protein>
<proteinExistence type="predicted"/>
<evidence type="ECO:0008006" key="3">
    <source>
        <dbReference type="Google" id="ProtNLM"/>
    </source>
</evidence>
<gene>
    <name evidence="1" type="ORF">FNL39_101157</name>
</gene>
<sequence>MLSGQWAGVPFAERSQRLLGDNPPVTLTLAELTGYTDRGLDADLARWFPDADPVSIPTETRAVEPFLERLAPADAAALAAFDRRVRSGRMPQFLDIFEWSYAFDFAANGCGILDADYSTELADDDVFSLGADGGGNLYVLLTTGQVAVWFHEEEVLEGDTRFDNLDVFLWSYVRYRAVRAGRLALADIEADFTALGQDGALAEELGLLSRISQ</sequence>
<dbReference type="EMBL" id="VMSD01000001">
    <property type="protein sequence ID" value="KAF0848730.1"/>
    <property type="molecule type" value="Genomic_DNA"/>
</dbReference>
<organism evidence="1 2">
    <name type="scientific">Nocardia caishijiensis</name>
    <dbReference type="NCBI Taxonomy" id="184756"/>
    <lineage>
        <taxon>Bacteria</taxon>
        <taxon>Bacillati</taxon>
        <taxon>Actinomycetota</taxon>
        <taxon>Actinomycetes</taxon>
        <taxon>Mycobacteriales</taxon>
        <taxon>Nocardiaceae</taxon>
        <taxon>Nocardia</taxon>
    </lineage>
</organism>
<evidence type="ECO:0000313" key="1">
    <source>
        <dbReference type="EMBL" id="KAF0848730.1"/>
    </source>
</evidence>
<name>A0ABQ6YSE5_9NOCA</name>
<dbReference type="Proteomes" id="UP000798951">
    <property type="component" value="Unassembled WGS sequence"/>
</dbReference>